<keyword evidence="1" id="KW-0472">Membrane</keyword>
<feature type="transmembrane region" description="Helical" evidence="1">
    <location>
        <begin position="87"/>
        <end position="106"/>
    </location>
</feature>
<comment type="caution">
    <text evidence="2">The sequence shown here is derived from an EMBL/GenBank/DDBJ whole genome shotgun (WGS) entry which is preliminary data.</text>
</comment>
<sequence>MQSLRILRQNRSYILLAAALFMIGWVLGAVFQEALMELVATSLQHLQDIVEKTQAKNSPLYTSGVIFLNNLMASFAMMLYGIPFAFLTVFALFLNGLTVGVVFQMAGEHGSLWEMVLYGLLPHGIFELPAIFIAAAFGIKLGLIWFRPLPEMTRMQSFKHVFREVFSISWVIVLLLVVAGLVEGLVTPVLLETFVLK</sequence>
<keyword evidence="1" id="KW-0812">Transmembrane</keyword>
<feature type="transmembrane region" description="Helical" evidence="1">
    <location>
        <begin position="126"/>
        <end position="146"/>
    </location>
</feature>
<keyword evidence="1" id="KW-1133">Transmembrane helix</keyword>
<dbReference type="Proteomes" id="UP001208017">
    <property type="component" value="Unassembled WGS sequence"/>
</dbReference>
<reference evidence="2 3" key="1">
    <citation type="submission" date="2022-11" db="EMBL/GenBank/DDBJ databases">
        <title>Study of microbial diversity in lake waters.</title>
        <authorList>
            <person name="Zhang J."/>
        </authorList>
    </citation>
    <scope>NUCLEOTIDE SEQUENCE [LARGE SCALE GENOMIC DNA]</scope>
    <source>
        <strain evidence="2 3">DT12</strain>
    </source>
</reference>
<accession>A0ABT3X611</accession>
<dbReference type="InterPro" id="IPR002798">
    <property type="entry name" value="SpoIIM-like"/>
</dbReference>
<gene>
    <name evidence="2" type="ORF">OS242_20740</name>
</gene>
<feature type="transmembrane region" description="Helical" evidence="1">
    <location>
        <begin position="12"/>
        <end position="31"/>
    </location>
</feature>
<evidence type="ECO:0000256" key="1">
    <source>
        <dbReference type="SAM" id="Phobius"/>
    </source>
</evidence>
<organism evidence="2 3">
    <name type="scientific">Tumebacillus lacus</name>
    <dbReference type="NCBI Taxonomy" id="2995335"/>
    <lineage>
        <taxon>Bacteria</taxon>
        <taxon>Bacillati</taxon>
        <taxon>Bacillota</taxon>
        <taxon>Bacilli</taxon>
        <taxon>Bacillales</taxon>
        <taxon>Alicyclobacillaceae</taxon>
        <taxon>Tumebacillus</taxon>
    </lineage>
</organism>
<protein>
    <submittedName>
        <fullName evidence="2">Stage II sporulation protein M</fullName>
    </submittedName>
</protein>
<feature type="transmembrane region" description="Helical" evidence="1">
    <location>
        <begin position="167"/>
        <end position="191"/>
    </location>
</feature>
<dbReference type="EMBL" id="JAPMLT010000018">
    <property type="protein sequence ID" value="MCX7572339.1"/>
    <property type="molecule type" value="Genomic_DNA"/>
</dbReference>
<evidence type="ECO:0000313" key="3">
    <source>
        <dbReference type="Proteomes" id="UP001208017"/>
    </source>
</evidence>
<dbReference type="Pfam" id="PF01944">
    <property type="entry name" value="SpoIIM"/>
    <property type="match status" value="1"/>
</dbReference>
<proteinExistence type="predicted"/>
<feature type="transmembrane region" description="Helical" evidence="1">
    <location>
        <begin position="60"/>
        <end position="80"/>
    </location>
</feature>
<evidence type="ECO:0000313" key="2">
    <source>
        <dbReference type="EMBL" id="MCX7572339.1"/>
    </source>
</evidence>
<dbReference type="PANTHER" id="PTHR35337:SF1">
    <property type="entry name" value="SLR1478 PROTEIN"/>
    <property type="match status" value="1"/>
</dbReference>
<keyword evidence="3" id="KW-1185">Reference proteome</keyword>
<dbReference type="RefSeq" id="WP_267153586.1">
    <property type="nucleotide sequence ID" value="NZ_JAPMLT010000018.1"/>
</dbReference>
<dbReference type="PANTHER" id="PTHR35337">
    <property type="entry name" value="SLR1478 PROTEIN"/>
    <property type="match status" value="1"/>
</dbReference>
<name>A0ABT3X611_9BACL</name>